<feature type="domain" description="RNase H type-1" evidence="2">
    <location>
        <begin position="1020"/>
        <end position="1142"/>
    </location>
</feature>
<dbReference type="GO" id="GO:0004523">
    <property type="term" value="F:RNA-DNA hybrid ribonuclease activity"/>
    <property type="evidence" value="ECO:0007669"/>
    <property type="project" value="InterPro"/>
</dbReference>
<reference evidence="5" key="1">
    <citation type="journal article" date="2017" name="Front. Plant Sci.">
        <title>Climate Clever Clovers: New Paradigm to Reduce the Environmental Footprint of Ruminants by Breeding Low Methanogenic Forages Utilizing Haplotype Variation.</title>
        <authorList>
            <person name="Kaur P."/>
            <person name="Appels R."/>
            <person name="Bayer P.E."/>
            <person name="Keeble-Gagnere G."/>
            <person name="Wang J."/>
            <person name="Hirakawa H."/>
            <person name="Shirasawa K."/>
            <person name="Vercoe P."/>
            <person name="Stefanova K."/>
            <person name="Durmic Z."/>
            <person name="Nichols P."/>
            <person name="Revell C."/>
            <person name="Isobe S.N."/>
            <person name="Edwards D."/>
            <person name="Erskine W."/>
        </authorList>
    </citation>
    <scope>NUCLEOTIDE SEQUENCE [LARGE SCALE GENOMIC DNA]</scope>
    <source>
        <strain evidence="5">cv. Daliak</strain>
    </source>
</reference>
<dbReference type="PANTHER" id="PTHR47074:SF48">
    <property type="entry name" value="POLYNUCLEOTIDYL TRANSFERASE, RIBONUCLEASE H-LIKE SUPERFAMILY PROTEIN"/>
    <property type="match status" value="1"/>
</dbReference>
<gene>
    <name evidence="4" type="ORF">TSUD_19220</name>
</gene>
<dbReference type="CDD" id="cd06222">
    <property type="entry name" value="RNase_H_like"/>
    <property type="match status" value="1"/>
</dbReference>
<dbReference type="Proteomes" id="UP000242715">
    <property type="component" value="Unassembled WGS sequence"/>
</dbReference>
<evidence type="ECO:0000313" key="4">
    <source>
        <dbReference type="EMBL" id="GAU31377.1"/>
    </source>
</evidence>
<dbReference type="GO" id="GO:0003676">
    <property type="term" value="F:nucleic acid binding"/>
    <property type="evidence" value="ECO:0007669"/>
    <property type="project" value="InterPro"/>
</dbReference>
<dbReference type="InterPro" id="IPR019557">
    <property type="entry name" value="AminoTfrase-like_pln_mobile"/>
</dbReference>
<dbReference type="InterPro" id="IPR012337">
    <property type="entry name" value="RNaseH-like_sf"/>
</dbReference>
<dbReference type="InterPro" id="IPR026960">
    <property type="entry name" value="RVT-Znf"/>
</dbReference>
<keyword evidence="5" id="KW-1185">Reference proteome</keyword>
<dbReference type="Pfam" id="PF13966">
    <property type="entry name" value="zf-RVT"/>
    <property type="match status" value="1"/>
</dbReference>
<accession>A0A2Z6NND9</accession>
<dbReference type="SUPFAM" id="SSF53098">
    <property type="entry name" value="Ribonuclease H-like"/>
    <property type="match status" value="1"/>
</dbReference>
<dbReference type="InterPro" id="IPR002156">
    <property type="entry name" value="RNaseH_domain"/>
</dbReference>
<dbReference type="Gene3D" id="3.60.10.10">
    <property type="entry name" value="Endonuclease/exonuclease/phosphatase"/>
    <property type="match status" value="1"/>
</dbReference>
<sequence>MVHQRPSASSSPALAKRWKEVRGTRVSKPTCEEMFARLASISSLSDRGVGEEEEWEDLTEADFADELGEDGVAVKVKKAPKLEGSSWNECVFEAAELNEYPGGSKDTSVMTLYEGHFARYVYEGYVANGINRVGGTCHDRVSTSRPPSLISSFVEKWQEETSSFHMPVGEITMTLDDVSCLLHLTIKGLLLDHNSISKDDGIDLMVILLRSDLGDALTEVTNTKGAHANMKYLKKLFKHQINCVAYFTGLGDEEAYEIHRTWALRFYLLLLVGYTIFADTSKNSIHLHYAWGPAALTFLYNGLSNTTPPGKKSGHRLHETPSALAAAKFWRFFFNPMKLYDSLSAAISAGNFAAVLAVVEDEQWGEWRLTCYYGYPERSRRRAAWDLLRVLGDMSSIPWCIIGDFNDLLSQADKKGIHPHPNGLCMGFRQAVSDCDLTDIPIEGHPFTWIKSRGTSHVIEERVGGRENLEVVDRVTRCANKLQRWGKTKRIRFKEEIDECVRRMNELRGNQDEEESMQYQELSERHATLLIQEEWYWKQRAKMHWLQEGDMNTRFFHMSATVRSKKKKVTKLIAENGTEAHTQEELCEVAKSYFDTLFRRRDGDHDPVLNLIQPRVTDDDNVVLTAPITKVEIQQSVVSDASRQISWTGLKCCLDKCVSQEQTAFVEGRSILDNALIATEVIHALKRKTQGRRGELALKIDISKAYDKVDWGFLRGVMTKMGFTDVWIRWVMMCAVGRGDLHGVRACRGAPEVSHLLFADDCFLFCRANVAEVNELMRILHTYETASGQEVNLLKSEVFISRNMSQAAKEDLSRILGVKLVLGAGTYLGLPSMVGRSSDKYHVVGNWNGIWKAQAPHKARHLLWRLCRGCLSTRSRLLERRVECTLNCPVCDEEIEDELHIFFRCAVARDSWSAAGLSSVLHNATYQQTNAMDRIFAVCSNESSDTVGRVAMLLWCIWHNRNDKLWNDNVQMPRQIGRHAFDAWNDWYSVHKLQTNNVSGTTEADLVRWEKPALDWVKCNVDVAFVSGSGRTSMGLCFRDNSGHFMAGMTQWQQTVISSVEGEAWALLLAMEEARHRGLDRVQFESDSKVLIEVIHMQRRGNSKFLSIVHNILSLMSSFINFEVKFVRRQANLVAHTLARAANSWANFHRFENIPFSAAMSAGYFAAVLAIVTLVGSDVDIPSPCISLSVSFVSMYGYVQTIPRLLTQVADPFATREVISRVHGSCVDSRVERGCFYFCMGRSAWIYEVYFKLSHPYMLPLPLGDPLRPCEIEAIVEEEADVKDLLPGELPEGSRARIGVEEIWDARNYAQQCRRMSGGEGCATQ</sequence>
<dbReference type="InterPro" id="IPR036691">
    <property type="entry name" value="Endo/exonu/phosph_ase_sf"/>
</dbReference>
<evidence type="ECO:0000259" key="3">
    <source>
        <dbReference type="Pfam" id="PF13966"/>
    </source>
</evidence>
<evidence type="ECO:0000259" key="2">
    <source>
        <dbReference type="Pfam" id="PF13456"/>
    </source>
</evidence>
<dbReference type="OrthoDB" id="1906820at2759"/>
<protein>
    <recommendedName>
        <fullName evidence="6">Reverse transcriptase domain-containing protein</fullName>
    </recommendedName>
</protein>
<dbReference type="CDD" id="cd01650">
    <property type="entry name" value="RT_nLTR_like"/>
    <property type="match status" value="1"/>
</dbReference>
<feature type="domain" description="Aminotransferase-like plant mobile" evidence="1">
    <location>
        <begin position="141"/>
        <end position="306"/>
    </location>
</feature>
<proteinExistence type="predicted"/>
<dbReference type="Pfam" id="PF10536">
    <property type="entry name" value="PMD"/>
    <property type="match status" value="1"/>
</dbReference>
<evidence type="ECO:0000259" key="1">
    <source>
        <dbReference type="Pfam" id="PF10536"/>
    </source>
</evidence>
<evidence type="ECO:0008006" key="6">
    <source>
        <dbReference type="Google" id="ProtNLM"/>
    </source>
</evidence>
<name>A0A2Z6NND9_TRISU</name>
<dbReference type="SUPFAM" id="SSF56219">
    <property type="entry name" value="DNase I-like"/>
    <property type="match status" value="1"/>
</dbReference>
<organism evidence="4 5">
    <name type="scientific">Trifolium subterraneum</name>
    <name type="common">Subterranean clover</name>
    <dbReference type="NCBI Taxonomy" id="3900"/>
    <lineage>
        <taxon>Eukaryota</taxon>
        <taxon>Viridiplantae</taxon>
        <taxon>Streptophyta</taxon>
        <taxon>Embryophyta</taxon>
        <taxon>Tracheophyta</taxon>
        <taxon>Spermatophyta</taxon>
        <taxon>Magnoliopsida</taxon>
        <taxon>eudicotyledons</taxon>
        <taxon>Gunneridae</taxon>
        <taxon>Pentapetalae</taxon>
        <taxon>rosids</taxon>
        <taxon>fabids</taxon>
        <taxon>Fabales</taxon>
        <taxon>Fabaceae</taxon>
        <taxon>Papilionoideae</taxon>
        <taxon>50 kb inversion clade</taxon>
        <taxon>NPAAA clade</taxon>
        <taxon>Hologalegina</taxon>
        <taxon>IRL clade</taxon>
        <taxon>Trifolieae</taxon>
        <taxon>Trifolium</taxon>
    </lineage>
</organism>
<dbReference type="Gene3D" id="3.30.420.10">
    <property type="entry name" value="Ribonuclease H-like superfamily/Ribonuclease H"/>
    <property type="match status" value="1"/>
</dbReference>
<evidence type="ECO:0000313" key="5">
    <source>
        <dbReference type="Proteomes" id="UP000242715"/>
    </source>
</evidence>
<dbReference type="InterPro" id="IPR052929">
    <property type="entry name" value="RNase_H-like_EbsB-rel"/>
</dbReference>
<dbReference type="EMBL" id="DF973453">
    <property type="protein sequence ID" value="GAU31377.1"/>
    <property type="molecule type" value="Genomic_DNA"/>
</dbReference>
<dbReference type="InterPro" id="IPR044730">
    <property type="entry name" value="RNase_H-like_dom_plant"/>
</dbReference>
<dbReference type="Pfam" id="PF13456">
    <property type="entry name" value="RVT_3"/>
    <property type="match status" value="1"/>
</dbReference>
<feature type="domain" description="Reverse transcriptase zinc-binding" evidence="3">
    <location>
        <begin position="842"/>
        <end position="912"/>
    </location>
</feature>
<dbReference type="InterPro" id="IPR036397">
    <property type="entry name" value="RNaseH_sf"/>
</dbReference>
<dbReference type="PANTHER" id="PTHR47074">
    <property type="entry name" value="BNAC02G40300D PROTEIN"/>
    <property type="match status" value="1"/>
</dbReference>